<evidence type="ECO:0000313" key="2">
    <source>
        <dbReference type="EMBL" id="MBW76710.1"/>
    </source>
</evidence>
<evidence type="ECO:0000256" key="1">
    <source>
        <dbReference type="SAM" id="SignalP"/>
    </source>
</evidence>
<dbReference type="AlphaFoldDB" id="A0A2M4DGI8"/>
<sequence>MVHRLIKWILSLPSSSTWSSPWLLRLKTLLFVCTPLEGQRATQLIIAWRQPLASEKRARCAVAISNVQ</sequence>
<organism evidence="2">
    <name type="scientific">Anopheles darlingi</name>
    <name type="common">Mosquito</name>
    <dbReference type="NCBI Taxonomy" id="43151"/>
    <lineage>
        <taxon>Eukaryota</taxon>
        <taxon>Metazoa</taxon>
        <taxon>Ecdysozoa</taxon>
        <taxon>Arthropoda</taxon>
        <taxon>Hexapoda</taxon>
        <taxon>Insecta</taxon>
        <taxon>Pterygota</taxon>
        <taxon>Neoptera</taxon>
        <taxon>Endopterygota</taxon>
        <taxon>Diptera</taxon>
        <taxon>Nematocera</taxon>
        <taxon>Culicoidea</taxon>
        <taxon>Culicidae</taxon>
        <taxon>Anophelinae</taxon>
        <taxon>Anopheles</taxon>
    </lineage>
</organism>
<reference evidence="2" key="1">
    <citation type="submission" date="2018-01" db="EMBL/GenBank/DDBJ databases">
        <title>An insight into the sialome of Amazonian anophelines.</title>
        <authorList>
            <person name="Ribeiro J.M."/>
            <person name="Scarpassa V."/>
            <person name="Calvo E."/>
        </authorList>
    </citation>
    <scope>NUCLEOTIDE SEQUENCE</scope>
</reference>
<proteinExistence type="predicted"/>
<name>A0A2M4DGI8_ANODA</name>
<feature type="signal peptide" evidence="1">
    <location>
        <begin position="1"/>
        <end position="19"/>
    </location>
</feature>
<keyword evidence="1" id="KW-0732">Signal</keyword>
<accession>A0A2M4DGI8</accession>
<dbReference type="EMBL" id="GGFL01012532">
    <property type="protein sequence ID" value="MBW76710.1"/>
    <property type="molecule type" value="Transcribed_RNA"/>
</dbReference>
<protein>
    <submittedName>
        <fullName evidence="2">Putative secreted protein</fullName>
    </submittedName>
</protein>
<feature type="chain" id="PRO_5014623779" evidence="1">
    <location>
        <begin position="20"/>
        <end position="68"/>
    </location>
</feature>